<dbReference type="Gene3D" id="1.20.85.10">
    <property type="entry name" value="Photosystem II protein D1-like"/>
    <property type="match status" value="1"/>
</dbReference>
<name>A0A9J5XBU8_SOLCO</name>
<evidence type="ECO:0000256" key="3">
    <source>
        <dbReference type="ARBA" id="ARBA00022448"/>
    </source>
</evidence>
<evidence type="ECO:0000256" key="18">
    <source>
        <dbReference type="ARBA" id="ARBA00023276"/>
    </source>
</evidence>
<dbReference type="GO" id="GO:0009535">
    <property type="term" value="C:chloroplast thylakoid membrane"/>
    <property type="evidence" value="ECO:0007669"/>
    <property type="project" value="TreeGrafter"/>
</dbReference>
<keyword evidence="13" id="KW-0007">Acetylation</keyword>
<evidence type="ECO:0000256" key="2">
    <source>
        <dbReference type="ARBA" id="ARBA00008204"/>
    </source>
</evidence>
<evidence type="ECO:0000256" key="16">
    <source>
        <dbReference type="ARBA" id="ARBA00023004"/>
    </source>
</evidence>
<keyword evidence="4" id="KW-0148">Chlorophyll</keyword>
<evidence type="ECO:0000256" key="17">
    <source>
        <dbReference type="ARBA" id="ARBA00023136"/>
    </source>
</evidence>
<dbReference type="InterPro" id="IPR000484">
    <property type="entry name" value="Photo_RC_L/M"/>
</dbReference>
<keyword evidence="10" id="KW-0460">Magnesium</keyword>
<evidence type="ECO:0000256" key="9">
    <source>
        <dbReference type="ARBA" id="ARBA00022723"/>
    </source>
</evidence>
<keyword evidence="12 19" id="KW-1133">Transmembrane helix</keyword>
<evidence type="ECO:0000256" key="13">
    <source>
        <dbReference type="ARBA" id="ARBA00022990"/>
    </source>
</evidence>
<evidence type="ECO:0000256" key="10">
    <source>
        <dbReference type="ARBA" id="ARBA00022842"/>
    </source>
</evidence>
<evidence type="ECO:0000313" key="20">
    <source>
        <dbReference type="EMBL" id="KAG5585234.1"/>
    </source>
</evidence>
<evidence type="ECO:0000256" key="15">
    <source>
        <dbReference type="ARBA" id="ARBA00023002"/>
    </source>
</evidence>
<keyword evidence="18" id="KW-0604">Photosystem II</keyword>
<evidence type="ECO:0000256" key="7">
    <source>
        <dbReference type="ARBA" id="ARBA00022640"/>
    </source>
</evidence>
<evidence type="ECO:0000256" key="1">
    <source>
        <dbReference type="ARBA" id="ARBA00004446"/>
    </source>
</evidence>
<evidence type="ECO:0000256" key="6">
    <source>
        <dbReference type="ARBA" id="ARBA00022553"/>
    </source>
</evidence>
<keyword evidence="8 19" id="KW-0812">Transmembrane</keyword>
<evidence type="ECO:0000313" key="21">
    <source>
        <dbReference type="Proteomes" id="UP000824120"/>
    </source>
</evidence>
<keyword evidence="15" id="KW-0560">Oxidoreductase</keyword>
<organism evidence="20 21">
    <name type="scientific">Solanum commersonii</name>
    <name type="common">Commerson's wild potato</name>
    <name type="synonym">Commerson's nightshade</name>
    <dbReference type="NCBI Taxonomy" id="4109"/>
    <lineage>
        <taxon>Eukaryota</taxon>
        <taxon>Viridiplantae</taxon>
        <taxon>Streptophyta</taxon>
        <taxon>Embryophyta</taxon>
        <taxon>Tracheophyta</taxon>
        <taxon>Spermatophyta</taxon>
        <taxon>Magnoliopsida</taxon>
        <taxon>eudicotyledons</taxon>
        <taxon>Gunneridae</taxon>
        <taxon>Pentapetalae</taxon>
        <taxon>asterids</taxon>
        <taxon>lamiids</taxon>
        <taxon>Solanales</taxon>
        <taxon>Solanaceae</taxon>
        <taxon>Solanoideae</taxon>
        <taxon>Solaneae</taxon>
        <taxon>Solanum</taxon>
    </lineage>
</organism>
<dbReference type="InterPro" id="IPR036854">
    <property type="entry name" value="Photo_II_D1/D2_sf"/>
</dbReference>
<evidence type="ECO:0000256" key="19">
    <source>
        <dbReference type="SAM" id="Phobius"/>
    </source>
</evidence>
<keyword evidence="16" id="KW-0408">Iron</keyword>
<dbReference type="GO" id="GO:0016491">
    <property type="term" value="F:oxidoreductase activity"/>
    <property type="evidence" value="ECO:0007669"/>
    <property type="project" value="UniProtKB-KW"/>
</dbReference>
<dbReference type="InterPro" id="IPR055266">
    <property type="entry name" value="D1/D2"/>
</dbReference>
<dbReference type="GO" id="GO:0009772">
    <property type="term" value="P:photosynthetic electron transport in photosystem II"/>
    <property type="evidence" value="ECO:0007669"/>
    <property type="project" value="InterPro"/>
</dbReference>
<dbReference type="SUPFAM" id="SSF81483">
    <property type="entry name" value="Bacterial photosystem II reaction centre, L and M subunits"/>
    <property type="match status" value="1"/>
</dbReference>
<keyword evidence="6" id="KW-0597">Phosphoprotein</keyword>
<dbReference type="AlphaFoldDB" id="A0A9J5XBU8"/>
<dbReference type="GO" id="GO:0009523">
    <property type="term" value="C:photosystem II"/>
    <property type="evidence" value="ECO:0007669"/>
    <property type="project" value="UniProtKB-KW"/>
</dbReference>
<gene>
    <name evidence="20" type="ORF">H5410_045668</name>
</gene>
<accession>A0A9J5XBU8</accession>
<keyword evidence="5" id="KW-0602">Photosynthesis</keyword>
<keyword evidence="17 19" id="KW-0472">Membrane</keyword>
<dbReference type="PANTHER" id="PTHR33149:SF12">
    <property type="entry name" value="PHOTOSYSTEM II D2 PROTEIN"/>
    <property type="match status" value="1"/>
</dbReference>
<dbReference type="PANTHER" id="PTHR33149">
    <property type="entry name" value="PHOTOSYSTEM II PROTEIN D1"/>
    <property type="match status" value="1"/>
</dbReference>
<dbReference type="Proteomes" id="UP000824120">
    <property type="component" value="Chromosome 9"/>
</dbReference>
<keyword evidence="7" id="KW-0934">Plastid</keyword>
<keyword evidence="11" id="KW-0249">Electron transport</keyword>
<feature type="transmembrane region" description="Helical" evidence="19">
    <location>
        <begin position="101"/>
        <end position="125"/>
    </location>
</feature>
<keyword evidence="21" id="KW-1185">Reference proteome</keyword>
<evidence type="ECO:0000256" key="11">
    <source>
        <dbReference type="ARBA" id="ARBA00022982"/>
    </source>
</evidence>
<dbReference type="EMBL" id="JACXVP010000009">
    <property type="protein sequence ID" value="KAG5585234.1"/>
    <property type="molecule type" value="Genomic_DNA"/>
</dbReference>
<reference evidence="20 21" key="1">
    <citation type="submission" date="2020-09" db="EMBL/GenBank/DDBJ databases">
        <title>De no assembly of potato wild relative species, Solanum commersonii.</title>
        <authorList>
            <person name="Cho K."/>
        </authorList>
    </citation>
    <scope>NUCLEOTIDE SEQUENCE [LARGE SCALE GENOMIC DNA]</scope>
    <source>
        <strain evidence="20">LZ3.2</strain>
        <tissue evidence="20">Leaf</tissue>
    </source>
</reference>
<keyword evidence="3" id="KW-0813">Transport</keyword>
<dbReference type="Pfam" id="PF00124">
    <property type="entry name" value="Photo_RC"/>
    <property type="match status" value="1"/>
</dbReference>
<keyword evidence="14" id="KW-0157">Chromophore</keyword>
<proteinExistence type="inferred from homology"/>
<evidence type="ECO:0000256" key="14">
    <source>
        <dbReference type="ARBA" id="ARBA00022991"/>
    </source>
</evidence>
<comment type="caution">
    <text evidence="20">The sequence shown here is derived from an EMBL/GenBank/DDBJ whole genome shotgun (WGS) entry which is preliminary data.</text>
</comment>
<evidence type="ECO:0000256" key="5">
    <source>
        <dbReference type="ARBA" id="ARBA00022531"/>
    </source>
</evidence>
<evidence type="ECO:0000256" key="12">
    <source>
        <dbReference type="ARBA" id="ARBA00022989"/>
    </source>
</evidence>
<protein>
    <submittedName>
        <fullName evidence="20">Uncharacterized protein</fullName>
    </submittedName>
</protein>
<comment type="subcellular location">
    <subcellularLocation>
        <location evidence="1">Plastid membrane</location>
        <topology evidence="1">Multi-pass membrane protein</topology>
    </subcellularLocation>
</comment>
<evidence type="ECO:0000256" key="8">
    <source>
        <dbReference type="ARBA" id="ARBA00022692"/>
    </source>
</evidence>
<dbReference type="GO" id="GO:0046872">
    <property type="term" value="F:metal ion binding"/>
    <property type="evidence" value="ECO:0007669"/>
    <property type="project" value="UniProtKB-KW"/>
</dbReference>
<evidence type="ECO:0000256" key="4">
    <source>
        <dbReference type="ARBA" id="ARBA00022494"/>
    </source>
</evidence>
<keyword evidence="9" id="KW-0479">Metal-binding</keyword>
<comment type="similarity">
    <text evidence="2">Belongs to the reaction center PufL/M/PsbA/D family.</text>
</comment>
<dbReference type="OrthoDB" id="1247798at2759"/>
<dbReference type="GO" id="GO:0016168">
    <property type="term" value="F:chlorophyll binding"/>
    <property type="evidence" value="ECO:0007669"/>
    <property type="project" value="UniProtKB-KW"/>
</dbReference>
<sequence length="200" mass="23116">MELVKLLLSKLPLPLRMRIQPRIRNESTEKRLKAMLLEQVFIAYGYVLQTYVNLVRCFDGDDAKIFRAFNPTQAEETYSMVTANLLWSQIFGLAFSNKRWLHFFMLFLRVTSLWMSALGVVGLALNLRAYDFVSQEIRATKDPEFETFNIKKGTRAAACLPKMKILTSRSEGLSYWSIHNGQGLIRIFLACYSRIFPQNG</sequence>